<dbReference type="AlphaFoldDB" id="A0A4Q0AIZ8"/>
<evidence type="ECO:0000256" key="2">
    <source>
        <dbReference type="RuleBase" id="RU003616"/>
    </source>
</evidence>
<dbReference type="InterPro" id="IPR008978">
    <property type="entry name" value="HSP20-like_chaperone"/>
</dbReference>
<gene>
    <name evidence="4" type="ORF">EOT04_02240</name>
</gene>
<protein>
    <submittedName>
        <fullName evidence="4">Hsp20/alpha crystallin family protein</fullName>
    </submittedName>
</protein>
<comment type="similarity">
    <text evidence="1 2">Belongs to the small heat shock protein (HSP20) family.</text>
</comment>
<dbReference type="EMBL" id="SCKW01000019">
    <property type="protein sequence ID" value="RWZ79126.1"/>
    <property type="molecule type" value="Genomic_DNA"/>
</dbReference>
<evidence type="ECO:0000313" key="4">
    <source>
        <dbReference type="EMBL" id="RWZ79126.1"/>
    </source>
</evidence>
<dbReference type="PROSITE" id="PS01031">
    <property type="entry name" value="SHSP"/>
    <property type="match status" value="1"/>
</dbReference>
<dbReference type="PANTHER" id="PTHR11527">
    <property type="entry name" value="HEAT-SHOCK PROTEIN 20 FAMILY MEMBER"/>
    <property type="match status" value="1"/>
</dbReference>
<evidence type="ECO:0000259" key="3">
    <source>
        <dbReference type="PROSITE" id="PS01031"/>
    </source>
</evidence>
<accession>A0A4Q0AIZ8</accession>
<dbReference type="Gene3D" id="2.60.40.790">
    <property type="match status" value="1"/>
</dbReference>
<dbReference type="Pfam" id="PF00011">
    <property type="entry name" value="HSP20"/>
    <property type="match status" value="1"/>
</dbReference>
<dbReference type="CDD" id="cd06464">
    <property type="entry name" value="ACD_sHsps-like"/>
    <property type="match status" value="1"/>
</dbReference>
<sequence>MAIVRFDPFAELNALHEQLNSVFNDTFGDRRVQQFYPVTDVYQEDDKQLVVEAHLPQFSSDEINIDVHNNALEIRAEHSQKDESAKKRRYLVRESSTSFYRRVALPKHADTDGIKADFKDGVLKVSVPFKELPKPKRIAIGSGKAK</sequence>
<evidence type="ECO:0000313" key="5">
    <source>
        <dbReference type="Proteomes" id="UP000289269"/>
    </source>
</evidence>
<evidence type="ECO:0000256" key="1">
    <source>
        <dbReference type="PROSITE-ProRule" id="PRU00285"/>
    </source>
</evidence>
<dbReference type="InterPro" id="IPR002068">
    <property type="entry name" value="A-crystallin/Hsp20_dom"/>
</dbReference>
<feature type="domain" description="SHSP" evidence="3">
    <location>
        <begin position="29"/>
        <end position="143"/>
    </location>
</feature>
<name>A0A4Q0AIZ8_9BACT</name>
<dbReference type="InterPro" id="IPR031107">
    <property type="entry name" value="Small_HSP"/>
</dbReference>
<comment type="caution">
    <text evidence="4">The sequence shown here is derived from an EMBL/GenBank/DDBJ whole genome shotgun (WGS) entry which is preliminary data.</text>
</comment>
<reference evidence="4" key="1">
    <citation type="submission" date="2019-01" db="EMBL/GenBank/DDBJ databases">
        <title>Genomic signatures and co-occurrence patterns of the ultra-small Saccharimodia (Patescibacteria phylum) suggest a symbiotic lifestyle.</title>
        <authorList>
            <person name="Lemos L."/>
            <person name="Medeiros J."/>
            <person name="Andreote F."/>
            <person name="Fernandes G."/>
            <person name="Varani A."/>
            <person name="Oliveira G."/>
            <person name="Pylro V."/>
        </authorList>
    </citation>
    <scope>NUCLEOTIDE SEQUENCE [LARGE SCALE GENOMIC DNA]</scope>
    <source>
        <strain evidence="4">AMD01</strain>
    </source>
</reference>
<dbReference type="Proteomes" id="UP000289269">
    <property type="component" value="Unassembled WGS sequence"/>
</dbReference>
<organism evidence="4 5">
    <name type="scientific">Candidatus Chaera renei</name>
    <dbReference type="NCBI Taxonomy" id="2506947"/>
    <lineage>
        <taxon>Bacteria</taxon>
        <taxon>Candidatus Saccharimonadota</taxon>
        <taxon>Candidatus Saccharimonadia</taxon>
        <taxon>Candidatus Saccharimonadales</taxon>
        <taxon>Candidatus Saccharimonadaceae</taxon>
        <taxon>Candidatus Chaera</taxon>
    </lineage>
</organism>
<dbReference type="SUPFAM" id="SSF49764">
    <property type="entry name" value="HSP20-like chaperones"/>
    <property type="match status" value="1"/>
</dbReference>
<keyword evidence="5" id="KW-1185">Reference proteome</keyword>
<proteinExistence type="inferred from homology"/>